<keyword evidence="5" id="KW-1185">Reference proteome</keyword>
<accession>A0A4R3YY40</accession>
<evidence type="ECO:0000259" key="3">
    <source>
        <dbReference type="PROSITE" id="PS50110"/>
    </source>
</evidence>
<dbReference type="AlphaFoldDB" id="A0A4R3YY40"/>
<evidence type="ECO:0000256" key="2">
    <source>
        <dbReference type="PROSITE-ProRule" id="PRU00169"/>
    </source>
</evidence>
<dbReference type="OrthoDB" id="5966285at2"/>
<protein>
    <submittedName>
        <fullName evidence="4">Response regulator receiver domain-containing protein</fullName>
    </submittedName>
</protein>
<dbReference type="SUPFAM" id="SSF52172">
    <property type="entry name" value="CheY-like"/>
    <property type="match status" value="1"/>
</dbReference>
<dbReference type="InterPro" id="IPR036641">
    <property type="entry name" value="HPT_dom_sf"/>
</dbReference>
<dbReference type="Pfam" id="PF00072">
    <property type="entry name" value="Response_reg"/>
    <property type="match status" value="1"/>
</dbReference>
<dbReference type="GO" id="GO:0000160">
    <property type="term" value="P:phosphorelay signal transduction system"/>
    <property type="evidence" value="ECO:0007669"/>
    <property type="project" value="InterPro"/>
</dbReference>
<name>A0A4R3YY40_9GAMM</name>
<organism evidence="4 5">
    <name type="scientific">Luteibacter rhizovicinus</name>
    <dbReference type="NCBI Taxonomy" id="242606"/>
    <lineage>
        <taxon>Bacteria</taxon>
        <taxon>Pseudomonadati</taxon>
        <taxon>Pseudomonadota</taxon>
        <taxon>Gammaproteobacteria</taxon>
        <taxon>Lysobacterales</taxon>
        <taxon>Rhodanobacteraceae</taxon>
        <taxon>Luteibacter</taxon>
    </lineage>
</organism>
<proteinExistence type="predicted"/>
<dbReference type="Gene3D" id="3.40.50.2300">
    <property type="match status" value="1"/>
</dbReference>
<comment type="caution">
    <text evidence="4">The sequence shown here is derived from an EMBL/GenBank/DDBJ whole genome shotgun (WGS) entry which is preliminary data.</text>
</comment>
<dbReference type="Gene3D" id="1.20.120.160">
    <property type="entry name" value="HPT domain"/>
    <property type="match status" value="1"/>
</dbReference>
<evidence type="ECO:0000313" key="5">
    <source>
        <dbReference type="Proteomes" id="UP000295645"/>
    </source>
</evidence>
<dbReference type="SMART" id="SM00448">
    <property type="entry name" value="REC"/>
    <property type="match status" value="1"/>
</dbReference>
<evidence type="ECO:0000313" key="4">
    <source>
        <dbReference type="EMBL" id="TCV97506.1"/>
    </source>
</evidence>
<feature type="modified residue" description="4-aspartylphosphate" evidence="2">
    <location>
        <position position="70"/>
    </location>
</feature>
<keyword evidence="1 2" id="KW-0597">Phosphoprotein</keyword>
<reference evidence="4 5" key="1">
    <citation type="submission" date="2019-03" db="EMBL/GenBank/DDBJ databases">
        <title>Above-ground endophytic microbial communities from plants in different locations in the United States.</title>
        <authorList>
            <person name="Frank C."/>
        </authorList>
    </citation>
    <scope>NUCLEOTIDE SEQUENCE [LARGE SCALE GENOMIC DNA]</scope>
    <source>
        <strain evidence="4 5">LP_13_YM</strain>
    </source>
</reference>
<dbReference type="PANTHER" id="PTHR44591:SF25">
    <property type="entry name" value="CHEMOTAXIS TWO-COMPONENT RESPONSE REGULATOR"/>
    <property type="match status" value="1"/>
</dbReference>
<dbReference type="PROSITE" id="PS50110">
    <property type="entry name" value="RESPONSE_REGULATORY"/>
    <property type="match status" value="1"/>
</dbReference>
<dbReference type="EMBL" id="SMCS01000001">
    <property type="protein sequence ID" value="TCV97506.1"/>
    <property type="molecule type" value="Genomic_DNA"/>
</dbReference>
<dbReference type="InterPro" id="IPR001789">
    <property type="entry name" value="Sig_transdc_resp-reg_receiver"/>
</dbReference>
<dbReference type="InterPro" id="IPR050595">
    <property type="entry name" value="Bact_response_regulator"/>
</dbReference>
<dbReference type="PANTHER" id="PTHR44591">
    <property type="entry name" value="STRESS RESPONSE REGULATOR PROTEIN 1"/>
    <property type="match status" value="1"/>
</dbReference>
<dbReference type="Proteomes" id="UP000295645">
    <property type="component" value="Unassembled WGS sequence"/>
</dbReference>
<gene>
    <name evidence="4" type="ORF">EC912_101521</name>
</gene>
<dbReference type="InterPro" id="IPR011006">
    <property type="entry name" value="CheY-like_superfamily"/>
</dbReference>
<dbReference type="RefSeq" id="WP_132141564.1">
    <property type="nucleotide sequence ID" value="NZ_SMCS01000001.1"/>
</dbReference>
<feature type="domain" description="Response regulatory" evidence="3">
    <location>
        <begin position="21"/>
        <end position="139"/>
    </location>
</feature>
<dbReference type="SUPFAM" id="SSF47226">
    <property type="entry name" value="Histidine-containing phosphotransfer domain, HPT domain"/>
    <property type="match status" value="1"/>
</dbReference>
<sequence length="251" mass="26600">MTPACPNPAELPLPSAHGKTRVLVADDDDTTRQFLGEALRGMGYEVTTCTDGRAAASLAAAEFFDALILDCRMPHAGAISVITVLRADTAARSCRSVAIATSADIPDELKIELHSAGFAAVLEKPCQLAELQRVLIDTLGTRAAVAVLDDREALAATGDPNTMRALRSLLHEELLQLDDELDTLSISPGDFAERLHRLRSACGFCGATRLGAQARALHIGLVASASVPDADSVDTFRADLRATIDALRFPV</sequence>
<evidence type="ECO:0000256" key="1">
    <source>
        <dbReference type="ARBA" id="ARBA00022553"/>
    </source>
</evidence>